<dbReference type="GO" id="GO:0043137">
    <property type="term" value="P:DNA replication, removal of RNA primer"/>
    <property type="evidence" value="ECO:0007669"/>
    <property type="project" value="TreeGrafter"/>
</dbReference>
<comment type="cofactor">
    <cofactor evidence="14 15">
        <name>Mn(2+)</name>
        <dbReference type="ChEBI" id="CHEBI:29035"/>
    </cofactor>
    <cofactor evidence="14 15">
        <name>Mg(2+)</name>
        <dbReference type="ChEBI" id="CHEBI:18420"/>
    </cofactor>
    <text evidence="14 15">Manganese or magnesium. Binds 1 divalent metal ion per monomer in the absence of substrate. May bind a second metal ion after substrate binding.</text>
</comment>
<evidence type="ECO:0000256" key="13">
    <source>
        <dbReference type="ARBA" id="ARBA00023211"/>
    </source>
</evidence>
<dbReference type="InterPro" id="IPR001352">
    <property type="entry name" value="RNase_HII/HIII"/>
</dbReference>
<accession>A0A9W6REH8</accession>
<evidence type="ECO:0000256" key="5">
    <source>
        <dbReference type="ARBA" id="ARBA00007383"/>
    </source>
</evidence>
<comment type="catalytic activity">
    <reaction evidence="1 14 15 16">
        <text>Endonucleolytic cleavage to 5'-phosphomonoester.</text>
        <dbReference type="EC" id="3.1.26.4"/>
    </reaction>
</comment>
<proteinExistence type="inferred from homology"/>
<dbReference type="GO" id="GO:0003723">
    <property type="term" value="F:RNA binding"/>
    <property type="evidence" value="ECO:0007669"/>
    <property type="project" value="UniProtKB-UniRule"/>
</dbReference>
<evidence type="ECO:0000256" key="9">
    <source>
        <dbReference type="ARBA" id="ARBA00022722"/>
    </source>
</evidence>
<comment type="subcellular location">
    <subcellularLocation>
        <location evidence="4 14">Cytoplasm</location>
    </subcellularLocation>
</comment>
<evidence type="ECO:0000256" key="7">
    <source>
        <dbReference type="ARBA" id="ARBA00019179"/>
    </source>
</evidence>
<feature type="binding site" evidence="14 15">
    <location>
        <position position="56"/>
    </location>
    <ligand>
        <name>a divalent metal cation</name>
        <dbReference type="ChEBI" id="CHEBI:60240"/>
    </ligand>
</feature>
<dbReference type="EMBL" id="BSTJ01000001">
    <property type="protein sequence ID" value="GLY72617.1"/>
    <property type="molecule type" value="Genomic_DNA"/>
</dbReference>
<keyword evidence="12 14" id="KW-0378">Hydrolase</keyword>
<organism evidence="19 20">
    <name type="scientific">Actinoallomurus iriomotensis</name>
    <dbReference type="NCBI Taxonomy" id="478107"/>
    <lineage>
        <taxon>Bacteria</taxon>
        <taxon>Bacillati</taxon>
        <taxon>Actinomycetota</taxon>
        <taxon>Actinomycetes</taxon>
        <taxon>Streptosporangiales</taxon>
        <taxon>Thermomonosporaceae</taxon>
        <taxon>Actinoallomurus</taxon>
    </lineage>
</organism>
<keyword evidence="10 14" id="KW-0479">Metal-binding</keyword>
<dbReference type="EC" id="3.1.26.4" evidence="6 14"/>
<dbReference type="HAMAP" id="MF_00052_B">
    <property type="entry name" value="RNase_HII_B"/>
    <property type="match status" value="1"/>
</dbReference>
<reference evidence="19" key="1">
    <citation type="submission" date="2023-03" db="EMBL/GenBank/DDBJ databases">
        <title>Actinoallomurus iriomotensis NBRC 103681.</title>
        <authorList>
            <person name="Ichikawa N."/>
            <person name="Sato H."/>
            <person name="Tonouchi N."/>
        </authorList>
    </citation>
    <scope>NUCLEOTIDE SEQUENCE</scope>
    <source>
        <strain evidence="19">NBRC 103681</strain>
    </source>
</reference>
<dbReference type="Proteomes" id="UP001165135">
    <property type="component" value="Unassembled WGS sequence"/>
</dbReference>
<dbReference type="Pfam" id="PF01351">
    <property type="entry name" value="RNase_HII"/>
    <property type="match status" value="1"/>
</dbReference>
<dbReference type="NCBIfam" id="NF000598">
    <property type="entry name" value="PRK00015.2-2"/>
    <property type="match status" value="1"/>
</dbReference>
<feature type="compositionally biased region" description="Acidic residues" evidence="17">
    <location>
        <begin position="249"/>
        <end position="265"/>
    </location>
</feature>
<evidence type="ECO:0000313" key="19">
    <source>
        <dbReference type="EMBL" id="GLY72617.1"/>
    </source>
</evidence>
<dbReference type="CDD" id="cd07182">
    <property type="entry name" value="RNase_HII_bacteria_HII_like"/>
    <property type="match status" value="1"/>
</dbReference>
<dbReference type="SUPFAM" id="SSF53098">
    <property type="entry name" value="Ribonuclease H-like"/>
    <property type="match status" value="1"/>
</dbReference>
<dbReference type="GO" id="GO:0032299">
    <property type="term" value="C:ribonuclease H2 complex"/>
    <property type="evidence" value="ECO:0007669"/>
    <property type="project" value="TreeGrafter"/>
</dbReference>
<evidence type="ECO:0000256" key="3">
    <source>
        <dbReference type="ARBA" id="ARBA00004065"/>
    </source>
</evidence>
<dbReference type="NCBIfam" id="NF000595">
    <property type="entry name" value="PRK00015.1-3"/>
    <property type="match status" value="1"/>
</dbReference>
<comment type="function">
    <text evidence="3 14 16">Endonuclease that specifically degrades the RNA of RNA-DNA hybrids.</text>
</comment>
<dbReference type="GO" id="GO:0030145">
    <property type="term" value="F:manganese ion binding"/>
    <property type="evidence" value="ECO:0007669"/>
    <property type="project" value="UniProtKB-UniRule"/>
</dbReference>
<evidence type="ECO:0000256" key="6">
    <source>
        <dbReference type="ARBA" id="ARBA00012180"/>
    </source>
</evidence>
<gene>
    <name evidence="14" type="primary">rnhB</name>
    <name evidence="19" type="ORF">Airi01_008840</name>
</gene>
<feature type="compositionally biased region" description="Basic and acidic residues" evidence="17">
    <location>
        <begin position="266"/>
        <end position="277"/>
    </location>
</feature>
<feature type="region of interest" description="Disordered" evidence="17">
    <location>
        <begin position="247"/>
        <end position="277"/>
    </location>
</feature>
<evidence type="ECO:0000256" key="11">
    <source>
        <dbReference type="ARBA" id="ARBA00022759"/>
    </source>
</evidence>
<keyword evidence="13 14" id="KW-0464">Manganese</keyword>
<evidence type="ECO:0000256" key="10">
    <source>
        <dbReference type="ARBA" id="ARBA00022723"/>
    </source>
</evidence>
<dbReference type="GO" id="GO:0005737">
    <property type="term" value="C:cytoplasm"/>
    <property type="evidence" value="ECO:0007669"/>
    <property type="project" value="UniProtKB-SubCell"/>
</dbReference>
<evidence type="ECO:0000313" key="20">
    <source>
        <dbReference type="Proteomes" id="UP001165135"/>
    </source>
</evidence>
<dbReference type="InterPro" id="IPR022898">
    <property type="entry name" value="RNase_HII"/>
</dbReference>
<evidence type="ECO:0000256" key="12">
    <source>
        <dbReference type="ARBA" id="ARBA00022801"/>
    </source>
</evidence>
<evidence type="ECO:0000256" key="15">
    <source>
        <dbReference type="PROSITE-ProRule" id="PRU01319"/>
    </source>
</evidence>
<evidence type="ECO:0000256" key="4">
    <source>
        <dbReference type="ARBA" id="ARBA00004496"/>
    </source>
</evidence>
<dbReference type="GO" id="GO:0004523">
    <property type="term" value="F:RNA-DNA hybrid ribonuclease activity"/>
    <property type="evidence" value="ECO:0007669"/>
    <property type="project" value="UniProtKB-UniRule"/>
</dbReference>
<sequence length="277" mass="30066">MFERGLGRWRRTLRHVHIDVRAHRPRGLTPRRDAGLYAYERVLERAGLGPVAGVDEAGRGACAGPLVVAAVVLAPGRRGRLEGLADSKLLTAARRERLYVEITETASAWSALVIPQEEIDQIGLHRCNIAGMRRALAGLTMVPGYVLTDGFRVPGLVAPGLPVPKGDRVAACVAAASIVAKVTRDRIMIDLHERYPEYGFAVHKGYVTRAHTAALRKHGPCPEHRRSFINVARAANGEIEETCVVTGSAEEEDAPVTGETDWDASEYERTAGRADVA</sequence>
<evidence type="ECO:0000256" key="8">
    <source>
        <dbReference type="ARBA" id="ARBA00022490"/>
    </source>
</evidence>
<dbReference type="PROSITE" id="PS51975">
    <property type="entry name" value="RNASE_H_2"/>
    <property type="match status" value="1"/>
</dbReference>
<evidence type="ECO:0000256" key="16">
    <source>
        <dbReference type="RuleBase" id="RU003515"/>
    </source>
</evidence>
<dbReference type="Gene3D" id="3.30.420.10">
    <property type="entry name" value="Ribonuclease H-like superfamily/Ribonuclease H"/>
    <property type="match status" value="1"/>
</dbReference>
<feature type="binding site" evidence="14 15">
    <location>
        <position position="149"/>
    </location>
    <ligand>
        <name>a divalent metal cation</name>
        <dbReference type="ChEBI" id="CHEBI:60240"/>
    </ligand>
</feature>
<feature type="domain" description="RNase H type-2" evidence="18">
    <location>
        <begin position="49"/>
        <end position="240"/>
    </location>
</feature>
<evidence type="ECO:0000256" key="14">
    <source>
        <dbReference type="HAMAP-Rule" id="MF_00052"/>
    </source>
</evidence>
<dbReference type="PANTHER" id="PTHR10954">
    <property type="entry name" value="RIBONUCLEASE H2 SUBUNIT A"/>
    <property type="match status" value="1"/>
</dbReference>
<dbReference type="GO" id="GO:0006298">
    <property type="term" value="P:mismatch repair"/>
    <property type="evidence" value="ECO:0007669"/>
    <property type="project" value="TreeGrafter"/>
</dbReference>
<name>A0A9W6REH8_9ACTN</name>
<protein>
    <recommendedName>
        <fullName evidence="7 14">Ribonuclease HII</fullName>
        <shortName evidence="14">RNase HII</shortName>
        <ecNumber evidence="6 14">3.1.26.4</ecNumber>
    </recommendedName>
</protein>
<evidence type="ECO:0000256" key="2">
    <source>
        <dbReference type="ARBA" id="ARBA00001946"/>
    </source>
</evidence>
<evidence type="ECO:0000256" key="1">
    <source>
        <dbReference type="ARBA" id="ARBA00000077"/>
    </source>
</evidence>
<dbReference type="InterPro" id="IPR024567">
    <property type="entry name" value="RNase_HII/HIII_dom"/>
</dbReference>
<dbReference type="InterPro" id="IPR036397">
    <property type="entry name" value="RNaseH_sf"/>
</dbReference>
<feature type="binding site" evidence="14 15">
    <location>
        <position position="55"/>
    </location>
    <ligand>
        <name>a divalent metal cation</name>
        <dbReference type="ChEBI" id="CHEBI:60240"/>
    </ligand>
</feature>
<comment type="caution">
    <text evidence="19">The sequence shown here is derived from an EMBL/GenBank/DDBJ whole genome shotgun (WGS) entry which is preliminary data.</text>
</comment>
<comment type="cofactor">
    <cofactor evidence="2">
        <name>Mg(2+)</name>
        <dbReference type="ChEBI" id="CHEBI:18420"/>
    </cofactor>
</comment>
<keyword evidence="8 14" id="KW-0963">Cytoplasm</keyword>
<dbReference type="AlphaFoldDB" id="A0A9W6REH8"/>
<evidence type="ECO:0000256" key="17">
    <source>
        <dbReference type="SAM" id="MobiDB-lite"/>
    </source>
</evidence>
<comment type="similarity">
    <text evidence="5 14 16">Belongs to the RNase HII family.</text>
</comment>
<dbReference type="PANTHER" id="PTHR10954:SF18">
    <property type="entry name" value="RIBONUCLEASE HII"/>
    <property type="match status" value="1"/>
</dbReference>
<keyword evidence="11 14" id="KW-0255">Endonuclease</keyword>
<dbReference type="InterPro" id="IPR012337">
    <property type="entry name" value="RNaseH-like_sf"/>
</dbReference>
<keyword evidence="9 14" id="KW-0540">Nuclease</keyword>
<evidence type="ECO:0000259" key="18">
    <source>
        <dbReference type="PROSITE" id="PS51975"/>
    </source>
</evidence>